<evidence type="ECO:0000256" key="4">
    <source>
        <dbReference type="HAMAP-Rule" id="MF_00805"/>
    </source>
</evidence>
<sequence length="96" mass="10500">MKIVQAAMAGTLESSDLMVKVSPVESGLDVVIHSEVYKQFGDRITEVVNETLAAFNIEQGQIIIDDKGALDCVIRARIQAALLRGSAREDIAWEKL</sequence>
<dbReference type="EMBL" id="JACLAG010000002">
    <property type="protein sequence ID" value="MBC2620504.1"/>
    <property type="molecule type" value="Genomic_DNA"/>
</dbReference>
<comment type="subunit">
    <text evidence="4">Oligomer with a subunit composition of (alpha,beta,gamma)6.</text>
</comment>
<comment type="subcellular location">
    <subcellularLocation>
        <location evidence="1 4">Cytoplasm</location>
    </subcellularLocation>
</comment>
<evidence type="ECO:0000313" key="6">
    <source>
        <dbReference type="EMBL" id="MBC2620504.1"/>
    </source>
</evidence>
<dbReference type="GO" id="GO:0005737">
    <property type="term" value="C:cytoplasm"/>
    <property type="evidence" value="ECO:0007669"/>
    <property type="project" value="UniProtKB-SubCell"/>
</dbReference>
<reference evidence="6 7" key="1">
    <citation type="submission" date="2020-08" db="EMBL/GenBank/DDBJ databases">
        <title>Emergence and comparative genomics analysis of Citrobacter in Fennec fox imported from North Africa to China.</title>
        <authorList>
            <person name="Zheng B."/>
        </authorList>
    </citation>
    <scope>NUCLEOTIDE SEQUENCE [LARGE SCALE GENOMIC DNA]</scope>
    <source>
        <strain evidence="6 7">FF141</strain>
    </source>
</reference>
<dbReference type="GeneID" id="69428211"/>
<comment type="caution">
    <text evidence="6">The sequence shown here is derived from an EMBL/GenBank/DDBJ whole genome shotgun (WGS) entry which is preliminary data.</text>
</comment>
<comment type="function">
    <text evidence="4">Covalent carrier of the coenzyme of citrate lyase.</text>
</comment>
<dbReference type="NCBIfam" id="TIGR01608">
    <property type="entry name" value="citD"/>
    <property type="match status" value="1"/>
</dbReference>
<proteinExistence type="inferred from homology"/>
<evidence type="ECO:0000256" key="3">
    <source>
        <dbReference type="ARBA" id="ARBA00022553"/>
    </source>
</evidence>
<protein>
    <recommendedName>
        <fullName evidence="4">Citrate lyase acyl carrier protein</fullName>
    </recommendedName>
    <alternativeName>
        <fullName evidence="4">Citrate lyase gamma chain</fullName>
    </alternativeName>
</protein>
<dbReference type="InterPro" id="IPR023439">
    <property type="entry name" value="Mal_deCO2ase/Cit_lyase_ACP"/>
</dbReference>
<dbReference type="Proteomes" id="UP000548504">
    <property type="component" value="Unassembled WGS sequence"/>
</dbReference>
<dbReference type="HAMAP" id="MF_00805">
    <property type="entry name" value="CitD"/>
    <property type="match status" value="1"/>
</dbReference>
<evidence type="ECO:0000313" key="7">
    <source>
        <dbReference type="Proteomes" id="UP000548504"/>
    </source>
</evidence>
<keyword evidence="2 4" id="KW-0963">Cytoplasm</keyword>
<evidence type="ECO:0000256" key="5">
    <source>
        <dbReference type="PIRSR" id="PIRSR002736-50"/>
    </source>
</evidence>
<dbReference type="AlphaFoldDB" id="A0A7X1BP25"/>
<evidence type="ECO:0000256" key="1">
    <source>
        <dbReference type="ARBA" id="ARBA00004496"/>
    </source>
</evidence>
<name>A0A7X1BP25_9ENTR</name>
<dbReference type="PIRSF" id="PIRSF002736">
    <property type="entry name" value="Citrt_lyas_gamma"/>
    <property type="match status" value="1"/>
</dbReference>
<gene>
    <name evidence="4 6" type="primary">citD</name>
    <name evidence="6" type="ORF">H7I73_12730</name>
</gene>
<dbReference type="Pfam" id="PF06857">
    <property type="entry name" value="ACP"/>
    <property type="match status" value="1"/>
</dbReference>
<dbReference type="InterPro" id="IPR006495">
    <property type="entry name" value="CitD"/>
</dbReference>
<evidence type="ECO:0000256" key="2">
    <source>
        <dbReference type="ARBA" id="ARBA00022490"/>
    </source>
</evidence>
<organism evidence="6 7">
    <name type="scientific">Citrobacter cronae</name>
    <dbReference type="NCBI Taxonomy" id="1748967"/>
    <lineage>
        <taxon>Bacteria</taxon>
        <taxon>Pseudomonadati</taxon>
        <taxon>Pseudomonadota</taxon>
        <taxon>Gammaproteobacteria</taxon>
        <taxon>Enterobacterales</taxon>
        <taxon>Enterobacteriaceae</taxon>
        <taxon>Citrobacter</taxon>
        <taxon>Citrobacter freundii complex</taxon>
    </lineage>
</organism>
<comment type="similarity">
    <text evidence="4">Belongs to the CitD family.</text>
</comment>
<accession>A0A7X1BP25</accession>
<keyword evidence="6" id="KW-0456">Lyase</keyword>
<dbReference type="GO" id="GO:0016829">
    <property type="term" value="F:lyase activity"/>
    <property type="evidence" value="ECO:0007669"/>
    <property type="project" value="UniProtKB-KW"/>
</dbReference>
<dbReference type="NCBIfam" id="NF009726">
    <property type="entry name" value="PRK13253.1"/>
    <property type="match status" value="1"/>
</dbReference>
<feature type="modified residue" description="O-(phosphoribosyl dephospho-coenzyme A)serine" evidence="4 5">
    <location>
        <position position="14"/>
    </location>
</feature>
<keyword evidence="3 4" id="KW-0597">Phosphoprotein</keyword>
<dbReference type="RefSeq" id="WP_038633433.1">
    <property type="nucleotide sequence ID" value="NZ_CP060441.1"/>
</dbReference>